<comment type="caution">
    <text evidence="1">The sequence shown here is derived from an EMBL/GenBank/DDBJ whole genome shotgun (WGS) entry which is preliminary data.</text>
</comment>
<name>A0AAN7V6F1_9PEZI</name>
<proteinExistence type="predicted"/>
<protein>
    <submittedName>
        <fullName evidence="1">Uncharacterized protein</fullName>
    </submittedName>
</protein>
<evidence type="ECO:0000313" key="2">
    <source>
        <dbReference type="Proteomes" id="UP001305414"/>
    </source>
</evidence>
<reference evidence="1 2" key="1">
    <citation type="submission" date="2023-10" db="EMBL/GenBank/DDBJ databases">
        <title>Draft genome sequence of Xylaria bambusicola isolate GMP-LS, the root and basal stem rot pathogen of sugarcane in Indonesia.</title>
        <authorList>
            <person name="Selvaraj P."/>
            <person name="Muralishankar V."/>
            <person name="Muruganantham S."/>
            <person name="Sp S."/>
            <person name="Haryani S."/>
            <person name="Lau K.J.X."/>
            <person name="Naqvi N.I."/>
        </authorList>
    </citation>
    <scope>NUCLEOTIDE SEQUENCE [LARGE SCALE GENOMIC DNA]</scope>
    <source>
        <strain evidence="1">GMP-LS</strain>
    </source>
</reference>
<sequence>MDGNLTVGSCNTFGEGVKCGRDAIELSATMIAHNDTITLVLSRGQGIFCCQYTLDPNLHFGSTSEPGDVVCPRVRIRVESDKTVVMGLGLNHLRRLVLYREVKANRCPKVIPPFVIANTKYRAVGR</sequence>
<organism evidence="1 2">
    <name type="scientific">Xylaria bambusicola</name>
    <dbReference type="NCBI Taxonomy" id="326684"/>
    <lineage>
        <taxon>Eukaryota</taxon>
        <taxon>Fungi</taxon>
        <taxon>Dikarya</taxon>
        <taxon>Ascomycota</taxon>
        <taxon>Pezizomycotina</taxon>
        <taxon>Sordariomycetes</taxon>
        <taxon>Xylariomycetidae</taxon>
        <taxon>Xylariales</taxon>
        <taxon>Xylariaceae</taxon>
        <taxon>Xylaria</taxon>
    </lineage>
</organism>
<gene>
    <name evidence="1" type="ORF">RRF57_013308</name>
</gene>
<accession>A0AAN7V6F1</accession>
<dbReference type="EMBL" id="JAWHQM010000156">
    <property type="protein sequence ID" value="KAK5637594.1"/>
    <property type="molecule type" value="Genomic_DNA"/>
</dbReference>
<evidence type="ECO:0000313" key="1">
    <source>
        <dbReference type="EMBL" id="KAK5637594.1"/>
    </source>
</evidence>
<dbReference type="AlphaFoldDB" id="A0AAN7V6F1"/>
<dbReference type="Proteomes" id="UP001305414">
    <property type="component" value="Unassembled WGS sequence"/>
</dbReference>
<keyword evidence="2" id="KW-1185">Reference proteome</keyword>